<keyword evidence="10" id="KW-0476">Mercury</keyword>
<dbReference type="Gene3D" id="1.10.287.910">
    <property type="entry name" value="bacterial mercury transporter, merf"/>
    <property type="match status" value="1"/>
</dbReference>
<keyword evidence="12 15" id="KW-0472">Membrane</keyword>
<dbReference type="Proteomes" id="UP001201217">
    <property type="component" value="Unassembled WGS sequence"/>
</dbReference>
<evidence type="ECO:0000256" key="1">
    <source>
        <dbReference type="ARBA" id="ARBA00004429"/>
    </source>
</evidence>
<keyword evidence="7" id="KW-0997">Cell inner membrane</keyword>
<evidence type="ECO:0000256" key="11">
    <source>
        <dbReference type="ARBA" id="ARBA00022989"/>
    </source>
</evidence>
<evidence type="ECO:0000313" key="16">
    <source>
        <dbReference type="EMBL" id="MCF4098432.1"/>
    </source>
</evidence>
<evidence type="ECO:0000313" key="17">
    <source>
        <dbReference type="Proteomes" id="UP001201217"/>
    </source>
</evidence>
<feature type="transmembrane region" description="Helical" evidence="15">
    <location>
        <begin position="28"/>
        <end position="54"/>
    </location>
</feature>
<evidence type="ECO:0000256" key="8">
    <source>
        <dbReference type="ARBA" id="ARBA00022692"/>
    </source>
</evidence>
<evidence type="ECO:0000256" key="12">
    <source>
        <dbReference type="ARBA" id="ARBA00023136"/>
    </source>
</evidence>
<dbReference type="InterPro" id="IPR003457">
    <property type="entry name" value="Transprt_MerT"/>
</dbReference>
<accession>A0ABS9E6J6</accession>
<protein>
    <recommendedName>
        <fullName evidence="3">Mercuric transport protein MerT</fullName>
    </recommendedName>
    <alternativeName>
        <fullName evidence="13">Mercury ion transport protein</fullName>
    </alternativeName>
</protein>
<name>A0ABS9E6J6_9HYPH</name>
<dbReference type="RefSeq" id="WP_236113954.1">
    <property type="nucleotide sequence ID" value="NZ_JAKGTI010000001.1"/>
</dbReference>
<comment type="subcellular location">
    <subcellularLocation>
        <location evidence="1">Cell inner membrane</location>
        <topology evidence="1">Multi-pass membrane protein</topology>
    </subcellularLocation>
</comment>
<evidence type="ECO:0000256" key="9">
    <source>
        <dbReference type="ARBA" id="ARBA00022723"/>
    </source>
</evidence>
<keyword evidence="9" id="KW-0479">Metal-binding</keyword>
<evidence type="ECO:0000256" key="4">
    <source>
        <dbReference type="ARBA" id="ARBA00022448"/>
    </source>
</evidence>
<evidence type="ECO:0000256" key="3">
    <source>
        <dbReference type="ARBA" id="ARBA00017053"/>
    </source>
</evidence>
<reference evidence="16 17" key="1">
    <citation type="submission" date="2022-01" db="EMBL/GenBank/DDBJ databases">
        <title>Maritalea mediterranea sp. nov., isolated from marine plastic residues from the Malva-rosa beach (Valencia, Spain).</title>
        <authorList>
            <person name="Vidal-Verdu A."/>
            <person name="Molina-Menor E."/>
            <person name="Pascual J."/>
            <person name="Pereto J."/>
            <person name="Porcar M."/>
        </authorList>
    </citation>
    <scope>NUCLEOTIDE SEQUENCE [LARGE SCALE GENOMIC DNA]</scope>
    <source>
        <strain evidence="16 17">P4.10X</strain>
    </source>
</reference>
<keyword evidence="8 15" id="KW-0812">Transmembrane</keyword>
<comment type="caution">
    <text evidence="16">The sequence shown here is derived from an EMBL/GenBank/DDBJ whole genome shotgun (WGS) entry which is preliminary data.</text>
</comment>
<keyword evidence="11 15" id="KW-1133">Transmembrane helix</keyword>
<evidence type="ECO:0000256" key="15">
    <source>
        <dbReference type="SAM" id="Phobius"/>
    </source>
</evidence>
<comment type="similarity">
    <text evidence="2">Belongs to the MerT family.</text>
</comment>
<keyword evidence="6" id="KW-1003">Cell membrane</keyword>
<organism evidence="16 17">
    <name type="scientific">Maritalea mediterranea</name>
    <dbReference type="NCBI Taxonomy" id="2909667"/>
    <lineage>
        <taxon>Bacteria</taxon>
        <taxon>Pseudomonadati</taxon>
        <taxon>Pseudomonadota</taxon>
        <taxon>Alphaproteobacteria</taxon>
        <taxon>Hyphomicrobiales</taxon>
        <taxon>Devosiaceae</taxon>
        <taxon>Maritalea</taxon>
    </lineage>
</organism>
<comment type="function">
    <text evidence="14">Involved in mercury resistance. Probably transfers a mercuric ion from the periplasmic Hg(2+)-binding protein MerP to the cytoplasmic mercuric reductase MerA.</text>
</comment>
<evidence type="ECO:0000256" key="10">
    <source>
        <dbReference type="ARBA" id="ARBA00022914"/>
    </source>
</evidence>
<feature type="transmembrane region" description="Helical" evidence="15">
    <location>
        <begin position="104"/>
        <end position="130"/>
    </location>
</feature>
<evidence type="ECO:0000256" key="2">
    <source>
        <dbReference type="ARBA" id="ARBA00008224"/>
    </source>
</evidence>
<gene>
    <name evidence="16" type="ORF">L1I42_08020</name>
</gene>
<dbReference type="EMBL" id="JAKGTI010000001">
    <property type="protein sequence ID" value="MCF4098432.1"/>
    <property type="molecule type" value="Genomic_DNA"/>
</dbReference>
<keyword evidence="17" id="KW-1185">Reference proteome</keyword>
<keyword evidence="4" id="KW-0813">Transport</keyword>
<evidence type="ECO:0000256" key="7">
    <source>
        <dbReference type="ARBA" id="ARBA00022519"/>
    </source>
</evidence>
<proteinExistence type="inferred from homology"/>
<evidence type="ECO:0000256" key="6">
    <source>
        <dbReference type="ARBA" id="ARBA00022475"/>
    </source>
</evidence>
<evidence type="ECO:0000256" key="14">
    <source>
        <dbReference type="ARBA" id="ARBA00045720"/>
    </source>
</evidence>
<dbReference type="Pfam" id="PF02411">
    <property type="entry name" value="MerT"/>
    <property type="match status" value="1"/>
</dbReference>
<sequence length="131" mass="13951">MAHINATNHQSETEVPADKAKVATLAGILAAIGASSCCIVPLLLFSFGISGAWIGQLTALEPYKPIFMLLAGGFLAYGYWRVYKTRQAKCAPGTACARPQSNRLVMSGLVAATMLVLLSLFWPLLVPIILS</sequence>
<feature type="transmembrane region" description="Helical" evidence="15">
    <location>
        <begin position="66"/>
        <end position="83"/>
    </location>
</feature>
<keyword evidence="5" id="KW-0475">Mercuric resistance</keyword>
<evidence type="ECO:0000256" key="5">
    <source>
        <dbReference type="ARBA" id="ARBA00022466"/>
    </source>
</evidence>
<evidence type="ECO:0000256" key="13">
    <source>
        <dbReference type="ARBA" id="ARBA00030934"/>
    </source>
</evidence>